<evidence type="ECO:0000256" key="1">
    <source>
        <dbReference type="SAM" id="Coils"/>
    </source>
</evidence>
<keyword evidence="2" id="KW-0732">Signal</keyword>
<dbReference type="InterPro" id="IPR009003">
    <property type="entry name" value="Peptidase_S1_PA"/>
</dbReference>
<dbReference type="EMBL" id="CAJVPZ010005721">
    <property type="protein sequence ID" value="CAG8564846.1"/>
    <property type="molecule type" value="Genomic_DNA"/>
</dbReference>
<keyword evidence="1" id="KW-0175">Coiled coil</keyword>
<evidence type="ECO:0000256" key="2">
    <source>
        <dbReference type="SAM" id="SignalP"/>
    </source>
</evidence>
<evidence type="ECO:0000313" key="3">
    <source>
        <dbReference type="EMBL" id="CAG8564846.1"/>
    </source>
</evidence>
<reference evidence="3" key="1">
    <citation type="submission" date="2021-06" db="EMBL/GenBank/DDBJ databases">
        <authorList>
            <person name="Kallberg Y."/>
            <person name="Tangrot J."/>
            <person name="Rosling A."/>
        </authorList>
    </citation>
    <scope>NUCLEOTIDE SEQUENCE</scope>
    <source>
        <strain evidence="3">IN212</strain>
    </source>
</reference>
<protein>
    <submittedName>
        <fullName evidence="3">16678_t:CDS:1</fullName>
    </submittedName>
</protein>
<dbReference type="OrthoDB" id="2428722at2759"/>
<comment type="caution">
    <text evidence="3">The sequence shown here is derived from an EMBL/GenBank/DDBJ whole genome shotgun (WGS) entry which is preliminary data.</text>
</comment>
<accession>A0A9N9FXQ3</accession>
<dbReference type="Gene3D" id="2.40.10.10">
    <property type="entry name" value="Trypsin-like serine proteases"/>
    <property type="match status" value="1"/>
</dbReference>
<feature type="signal peptide" evidence="2">
    <location>
        <begin position="1"/>
        <end position="25"/>
    </location>
</feature>
<dbReference type="InterPro" id="IPR043504">
    <property type="entry name" value="Peptidase_S1_PA_chymotrypsin"/>
</dbReference>
<name>A0A9N9FXQ3_9GLOM</name>
<gene>
    <name evidence="3" type="ORF">RFULGI_LOCUS5215</name>
</gene>
<feature type="chain" id="PRO_5040461793" evidence="2">
    <location>
        <begin position="26"/>
        <end position="371"/>
    </location>
</feature>
<feature type="coiled-coil region" evidence="1">
    <location>
        <begin position="110"/>
        <end position="137"/>
    </location>
</feature>
<feature type="non-terminal residue" evidence="3">
    <location>
        <position position="371"/>
    </location>
</feature>
<dbReference type="SUPFAM" id="SSF50494">
    <property type="entry name" value="Trypsin-like serine proteases"/>
    <property type="match status" value="1"/>
</dbReference>
<evidence type="ECO:0000313" key="4">
    <source>
        <dbReference type="Proteomes" id="UP000789396"/>
    </source>
</evidence>
<proteinExistence type="predicted"/>
<organism evidence="3 4">
    <name type="scientific">Racocetra fulgida</name>
    <dbReference type="NCBI Taxonomy" id="60492"/>
    <lineage>
        <taxon>Eukaryota</taxon>
        <taxon>Fungi</taxon>
        <taxon>Fungi incertae sedis</taxon>
        <taxon>Mucoromycota</taxon>
        <taxon>Glomeromycotina</taxon>
        <taxon>Glomeromycetes</taxon>
        <taxon>Diversisporales</taxon>
        <taxon>Gigasporaceae</taxon>
        <taxon>Racocetra</taxon>
    </lineage>
</organism>
<dbReference type="Proteomes" id="UP000789396">
    <property type="component" value="Unassembled WGS sequence"/>
</dbReference>
<sequence>MKYTYIALNLLLFSLLLQNNLIVYAKSPIYSEVAQLFEIPESKFQKIADNEKPLTEGYNRLIPLLDKSSFCGSYLDLNGIQIIVYVVDTSKKQIITDNKEMKPYLKFLSFKQVKNSLEKLDSNVDELTKLAKQYKATNIAINKECEKNNIAISLNKNFRKLNKAFIEKAKELDPTPIIIEYDDEPKSHKPNPHNPSTLESRDIKTEILGGIGLTDAKVTGETERTYYLTYLVTSGDCGRKKRKNTTEPVDFYYVPWNEFNFDLPEGYIIGPMIQVFIGLRVCISGFRAGFTCGFIKDNNVVAFIDGVRYDNMIITDLIGNFGDVGAPIFSVPNLLTFVFGPPRVYLVGMALAVATKGYNIVTPMHKVLKED</sequence>
<dbReference type="AlphaFoldDB" id="A0A9N9FXQ3"/>
<keyword evidence="4" id="KW-1185">Reference proteome</keyword>